<evidence type="ECO:0000313" key="2">
    <source>
        <dbReference type="EMBL" id="KKL97958.1"/>
    </source>
</evidence>
<accession>A0A0F9GGU1</accession>
<organism evidence="2">
    <name type="scientific">marine sediment metagenome</name>
    <dbReference type="NCBI Taxonomy" id="412755"/>
    <lineage>
        <taxon>unclassified sequences</taxon>
        <taxon>metagenomes</taxon>
        <taxon>ecological metagenomes</taxon>
    </lineage>
</organism>
<comment type="caution">
    <text evidence="2">The sequence shown here is derived from an EMBL/GenBank/DDBJ whole genome shotgun (WGS) entry which is preliminary data.</text>
</comment>
<dbReference type="AlphaFoldDB" id="A0A0F9GGU1"/>
<gene>
    <name evidence="2" type="ORF">LCGC14_1829190</name>
</gene>
<sequence length="160" mass="18018">MGGEETATHYGILHLVAPVPAGLTSWRIEDLRRPGEAAGTDSVWVDDWPYARDVWGVMLYDKLHSPVRDRGRENPLFRLPDNSLCAVWVSSWNDVPGSPEARHERRSDLAPIRYKGHENGAPEPPQEPRTPVEPYPGIPPESTLDDMVRSIFKRGAELMK</sequence>
<feature type="region of interest" description="Disordered" evidence="1">
    <location>
        <begin position="94"/>
        <end position="146"/>
    </location>
</feature>
<proteinExistence type="predicted"/>
<protein>
    <submittedName>
        <fullName evidence="2">Uncharacterized protein</fullName>
    </submittedName>
</protein>
<name>A0A0F9GGU1_9ZZZZ</name>
<feature type="compositionally biased region" description="Pro residues" evidence="1">
    <location>
        <begin position="122"/>
        <end position="139"/>
    </location>
</feature>
<dbReference type="EMBL" id="LAZR01018037">
    <property type="protein sequence ID" value="KKL97958.1"/>
    <property type="molecule type" value="Genomic_DNA"/>
</dbReference>
<evidence type="ECO:0000256" key="1">
    <source>
        <dbReference type="SAM" id="MobiDB-lite"/>
    </source>
</evidence>
<reference evidence="2" key="1">
    <citation type="journal article" date="2015" name="Nature">
        <title>Complex archaea that bridge the gap between prokaryotes and eukaryotes.</title>
        <authorList>
            <person name="Spang A."/>
            <person name="Saw J.H."/>
            <person name="Jorgensen S.L."/>
            <person name="Zaremba-Niedzwiedzka K."/>
            <person name="Martijn J."/>
            <person name="Lind A.E."/>
            <person name="van Eijk R."/>
            <person name="Schleper C."/>
            <person name="Guy L."/>
            <person name="Ettema T.J."/>
        </authorList>
    </citation>
    <scope>NUCLEOTIDE SEQUENCE</scope>
</reference>